<dbReference type="AlphaFoldDB" id="A0A509MJD9"/>
<dbReference type="Proteomes" id="UP000250080">
    <property type="component" value="Chromosome I"/>
</dbReference>
<protein>
    <submittedName>
        <fullName evidence="1">Uncharacterized protein</fullName>
    </submittedName>
</protein>
<proteinExistence type="predicted"/>
<gene>
    <name evidence="1" type="ORF">PFR_JS23_1984</name>
</gene>
<sequence>MGDHRGTLSPTGINHRYSQTVGADTEFSNFIFWNPSVSRREVVNHNGCLD</sequence>
<evidence type="ECO:0000313" key="2">
    <source>
        <dbReference type="Proteomes" id="UP000250080"/>
    </source>
</evidence>
<accession>A0A509MJD9</accession>
<evidence type="ECO:0000313" key="1">
    <source>
        <dbReference type="EMBL" id="SCQ81607.1"/>
    </source>
</evidence>
<name>A0A509MJD9_9ACTN</name>
<dbReference type="EMBL" id="LT618793">
    <property type="protein sequence ID" value="SCQ81607.1"/>
    <property type="molecule type" value="Genomic_DNA"/>
</dbReference>
<reference evidence="1 2" key="1">
    <citation type="submission" date="2016-09" db="EMBL/GenBank/DDBJ databases">
        <authorList>
            <person name="Laine KS P."/>
        </authorList>
    </citation>
    <scope>NUCLEOTIDE SEQUENCE [LARGE SCALE GENOMIC DNA]</scope>
    <source>
        <strain evidence="1">PFRJS-23</strain>
    </source>
</reference>
<organism evidence="1 2">
    <name type="scientific">Propionibacterium freudenreichii</name>
    <dbReference type="NCBI Taxonomy" id="1744"/>
    <lineage>
        <taxon>Bacteria</taxon>
        <taxon>Bacillati</taxon>
        <taxon>Actinomycetota</taxon>
        <taxon>Actinomycetes</taxon>
        <taxon>Propionibacteriales</taxon>
        <taxon>Propionibacteriaceae</taxon>
        <taxon>Propionibacterium</taxon>
    </lineage>
</organism>